<evidence type="ECO:0000313" key="1">
    <source>
        <dbReference type="EMBL" id="SEQ96180.1"/>
    </source>
</evidence>
<dbReference type="RefSeq" id="WP_092774387.1">
    <property type="nucleotide sequence ID" value="NZ_FOGI01000001.1"/>
</dbReference>
<dbReference type="AlphaFoldDB" id="A0A1H9KAK2"/>
<organism evidence="1 2">
    <name type="scientific">Actinokineospora terrae</name>
    <dbReference type="NCBI Taxonomy" id="155974"/>
    <lineage>
        <taxon>Bacteria</taxon>
        <taxon>Bacillati</taxon>
        <taxon>Actinomycetota</taxon>
        <taxon>Actinomycetes</taxon>
        <taxon>Pseudonocardiales</taxon>
        <taxon>Pseudonocardiaceae</taxon>
        <taxon>Actinokineospora</taxon>
    </lineage>
</organism>
<dbReference type="STRING" id="155974.SAMN04487818_10194"/>
<keyword evidence="2" id="KW-1185">Reference proteome</keyword>
<evidence type="ECO:0008006" key="3">
    <source>
        <dbReference type="Google" id="ProtNLM"/>
    </source>
</evidence>
<reference evidence="2" key="1">
    <citation type="submission" date="2016-10" db="EMBL/GenBank/DDBJ databases">
        <authorList>
            <person name="Varghese N."/>
            <person name="Submissions S."/>
        </authorList>
    </citation>
    <scope>NUCLEOTIDE SEQUENCE [LARGE SCALE GENOMIC DNA]</scope>
    <source>
        <strain evidence="2">DSM 44260</strain>
    </source>
</reference>
<dbReference type="EMBL" id="FOGI01000001">
    <property type="protein sequence ID" value="SEQ96180.1"/>
    <property type="molecule type" value="Genomic_DNA"/>
</dbReference>
<name>A0A1H9KAK2_9PSEU</name>
<gene>
    <name evidence="1" type="ORF">SAMN04487818_10194</name>
</gene>
<proteinExistence type="predicted"/>
<sequence length="96" mass="10785">MTAFDIDHDGYLELNEQLYMYVRQLGDILSNLNASLKNIEVATQGKATPLWQEAQAQWTVTYTDMETKLNSQSLSSINVHEIFSEGDSRGQGIMLG</sequence>
<dbReference type="Proteomes" id="UP000199051">
    <property type="component" value="Unassembled WGS sequence"/>
</dbReference>
<accession>A0A1H9KAK2</accession>
<dbReference type="Gene3D" id="1.10.287.1060">
    <property type="entry name" value="ESAT-6-like"/>
    <property type="match status" value="1"/>
</dbReference>
<protein>
    <recommendedName>
        <fullName evidence="3">WXG100 family type VII secretion target</fullName>
    </recommendedName>
</protein>
<evidence type="ECO:0000313" key="2">
    <source>
        <dbReference type="Proteomes" id="UP000199051"/>
    </source>
</evidence>